<proteinExistence type="predicted"/>
<sequence>MAYADYAFYRDTYSGDLIKDEIVFVRLALRASKILDHYTMQRIDQSGISNDVRLAVCAMAEVLFWQEKRKKKYDGREIASESNDGYSVSFAGATDSERASLTEKELYLAAYKYLSQTGLMDFGVET</sequence>
<evidence type="ECO:0000313" key="1">
    <source>
        <dbReference type="EMBL" id="MST82871.1"/>
    </source>
</evidence>
<dbReference type="Proteomes" id="UP000466864">
    <property type="component" value="Unassembled WGS sequence"/>
</dbReference>
<dbReference type="AlphaFoldDB" id="A0A7X2TQJ3"/>
<dbReference type="InterPro" id="IPR036558">
    <property type="entry name" value="YqbG-like_sf"/>
</dbReference>
<reference evidence="1 2" key="1">
    <citation type="submission" date="2019-08" db="EMBL/GenBank/DDBJ databases">
        <title>In-depth cultivation of the pig gut microbiome towards novel bacterial diversity and tailored functional studies.</title>
        <authorList>
            <person name="Wylensek D."/>
            <person name="Hitch T.C.A."/>
            <person name="Clavel T."/>
        </authorList>
    </citation>
    <scope>NUCLEOTIDE SEQUENCE [LARGE SCALE GENOMIC DNA]</scope>
    <source>
        <strain evidence="1 2">Oil+RF-744-WCA-WT-13</strain>
    </source>
</reference>
<evidence type="ECO:0008006" key="3">
    <source>
        <dbReference type="Google" id="ProtNLM"/>
    </source>
</evidence>
<organism evidence="1 2">
    <name type="scientific">Bilifractor porci</name>
    <dbReference type="NCBI Taxonomy" id="2606636"/>
    <lineage>
        <taxon>Bacteria</taxon>
        <taxon>Bacillati</taxon>
        <taxon>Bacillota</taxon>
        <taxon>Clostridia</taxon>
        <taxon>Lachnospirales</taxon>
        <taxon>Lachnospiraceae</taxon>
        <taxon>Bilifractor</taxon>
    </lineage>
</organism>
<keyword evidence="2" id="KW-1185">Reference proteome</keyword>
<name>A0A7X2TQJ3_9FIRM</name>
<evidence type="ECO:0000313" key="2">
    <source>
        <dbReference type="Proteomes" id="UP000466864"/>
    </source>
</evidence>
<dbReference type="Gene3D" id="1.10.3230.10">
    <property type="entry name" value="YqbG-like"/>
    <property type="match status" value="1"/>
</dbReference>
<dbReference type="RefSeq" id="WP_154458773.1">
    <property type="nucleotide sequence ID" value="NZ_VUMV01000009.1"/>
</dbReference>
<gene>
    <name evidence="1" type="ORF">FYJ60_11190</name>
</gene>
<dbReference type="EMBL" id="VUMV01000009">
    <property type="protein sequence ID" value="MST82871.1"/>
    <property type="molecule type" value="Genomic_DNA"/>
</dbReference>
<accession>A0A7X2TQJ3</accession>
<protein>
    <recommendedName>
        <fullName evidence="3">Phage gp6-like head-tail connector protein</fullName>
    </recommendedName>
</protein>
<comment type="caution">
    <text evidence="1">The sequence shown here is derived from an EMBL/GenBank/DDBJ whole genome shotgun (WGS) entry which is preliminary data.</text>
</comment>